<accession>A0AAD1YQS4</accession>
<reference evidence="2" key="1">
    <citation type="submission" date="2023-05" db="EMBL/GenBank/DDBJ databases">
        <authorList>
            <person name="Huff M."/>
        </authorList>
    </citation>
    <scope>NUCLEOTIDE SEQUENCE</scope>
</reference>
<feature type="region of interest" description="Disordered" evidence="1">
    <location>
        <begin position="59"/>
        <end position="79"/>
    </location>
</feature>
<evidence type="ECO:0000256" key="1">
    <source>
        <dbReference type="SAM" id="MobiDB-lite"/>
    </source>
</evidence>
<keyword evidence="3" id="KW-1185">Reference proteome</keyword>
<protein>
    <submittedName>
        <fullName evidence="2">Uncharacterized protein</fullName>
    </submittedName>
</protein>
<dbReference type="Proteomes" id="UP000834106">
    <property type="component" value="Chromosome 1"/>
</dbReference>
<evidence type="ECO:0000313" key="2">
    <source>
        <dbReference type="EMBL" id="CAI9753247.1"/>
    </source>
</evidence>
<name>A0AAD1YQS4_9LAMI</name>
<dbReference type="EMBL" id="OU503036">
    <property type="protein sequence ID" value="CAI9753247.1"/>
    <property type="molecule type" value="Genomic_DNA"/>
</dbReference>
<evidence type="ECO:0000313" key="3">
    <source>
        <dbReference type="Proteomes" id="UP000834106"/>
    </source>
</evidence>
<feature type="region of interest" description="Disordered" evidence="1">
    <location>
        <begin position="1"/>
        <end position="22"/>
    </location>
</feature>
<gene>
    <name evidence="2" type="ORF">FPE_LOCUS678</name>
</gene>
<organism evidence="2 3">
    <name type="scientific">Fraxinus pennsylvanica</name>
    <dbReference type="NCBI Taxonomy" id="56036"/>
    <lineage>
        <taxon>Eukaryota</taxon>
        <taxon>Viridiplantae</taxon>
        <taxon>Streptophyta</taxon>
        <taxon>Embryophyta</taxon>
        <taxon>Tracheophyta</taxon>
        <taxon>Spermatophyta</taxon>
        <taxon>Magnoliopsida</taxon>
        <taxon>eudicotyledons</taxon>
        <taxon>Gunneridae</taxon>
        <taxon>Pentapetalae</taxon>
        <taxon>asterids</taxon>
        <taxon>lamiids</taxon>
        <taxon>Lamiales</taxon>
        <taxon>Oleaceae</taxon>
        <taxon>Oleeae</taxon>
        <taxon>Fraxinus</taxon>
    </lineage>
</organism>
<dbReference type="AlphaFoldDB" id="A0AAD1YQS4"/>
<sequence>MDNVAFDNDGGNNSESDDISSRKGVVERLRGEILEHFNRVEKKIYLFLQLVGRGGVQSERSGFDENAYSTHSQQNEEARVEKDVIIEDCSKEEVTPNKQHETFPIYDDGFVPDPSSAIVVYQQRL</sequence>
<proteinExistence type="predicted"/>